<dbReference type="EMBL" id="LK023335">
    <property type="protein sequence ID" value="CDS09965.1"/>
    <property type="molecule type" value="Genomic_DNA"/>
</dbReference>
<dbReference type="Pfam" id="PF02182">
    <property type="entry name" value="SAD_SRA"/>
    <property type="match status" value="1"/>
</dbReference>
<dbReference type="Gene3D" id="2.30.280.10">
    <property type="entry name" value="SRA-YDG"/>
    <property type="match status" value="1"/>
</dbReference>
<dbReference type="InterPro" id="IPR045134">
    <property type="entry name" value="UHRF1/2-like"/>
</dbReference>
<dbReference type="PANTHER" id="PTHR14140">
    <property type="entry name" value="E3 UBIQUITIN-PROTEIN LIGASE UHRF-RELATED"/>
    <property type="match status" value="1"/>
</dbReference>
<dbReference type="GO" id="GO:0044027">
    <property type="term" value="P:negative regulation of gene expression via chromosomal CpG island methylation"/>
    <property type="evidence" value="ECO:0007669"/>
    <property type="project" value="TreeGrafter"/>
</dbReference>
<organism evidence="4">
    <name type="scientific">Lichtheimia ramosa</name>
    <dbReference type="NCBI Taxonomy" id="688394"/>
    <lineage>
        <taxon>Eukaryota</taxon>
        <taxon>Fungi</taxon>
        <taxon>Fungi incertae sedis</taxon>
        <taxon>Mucoromycota</taxon>
        <taxon>Mucoromycotina</taxon>
        <taxon>Mucoromycetes</taxon>
        <taxon>Mucorales</taxon>
        <taxon>Lichtheimiaceae</taxon>
        <taxon>Lichtheimia</taxon>
    </lineage>
</organism>
<evidence type="ECO:0000256" key="2">
    <source>
        <dbReference type="PROSITE-ProRule" id="PRU00358"/>
    </source>
</evidence>
<dbReference type="InterPro" id="IPR015947">
    <property type="entry name" value="PUA-like_sf"/>
</dbReference>
<comment type="subcellular location">
    <subcellularLocation>
        <location evidence="2">Nucleus</location>
    </subcellularLocation>
</comment>
<protein>
    <recommendedName>
        <fullName evidence="3">YDG domain-containing protein</fullName>
    </recommendedName>
</protein>
<dbReference type="PROSITE" id="PS51015">
    <property type="entry name" value="YDG"/>
    <property type="match status" value="1"/>
</dbReference>
<evidence type="ECO:0000313" key="4">
    <source>
        <dbReference type="EMBL" id="CDS09965.1"/>
    </source>
</evidence>
<dbReference type="GO" id="GO:0016567">
    <property type="term" value="P:protein ubiquitination"/>
    <property type="evidence" value="ECO:0007669"/>
    <property type="project" value="TreeGrafter"/>
</dbReference>
<evidence type="ECO:0000256" key="1">
    <source>
        <dbReference type="ARBA" id="ARBA00023242"/>
    </source>
</evidence>
<keyword evidence="1 2" id="KW-0539">Nucleus</keyword>
<sequence>MTSVAQSQSAIKTGAIRKGDQSVLLVSSYGKVERKLALDASRQSQSSVIGLFSRYHVGSLPSIRPGFNTEMRRYLSSVGLLKAFQSDTEEILSIVLSGRRKDDQDYGDWIVYTGTDDSSIGSKDEEEMHDQTLEGLNLMLAHCCAAPINTKRGSHAHENWLQGRPIRVIRGSEFPLGDGSSQTQKEKRTMNTHLSFLYLRHRWMKRHSPPFQQDHYHKRHKYWTFMRQVIDNLQPMTGYGNAERACKYIDKMQEVDERETTRSSSSILVAQMIRSVYIPPTKLRKAIIADTINRRIWMRVCDKNYQQHVGIHDYLSFIEVALTQPEFQCLVCNNQVATCSNKKYRDGLSIPLVRGDSYHCMRCDYNFCKECIDTNTSYDSHCFYCPNCMTLDSFKKNDKLIHVLKAAHIPPLSLNA</sequence>
<dbReference type="InterPro" id="IPR036987">
    <property type="entry name" value="SRA-YDG_sf"/>
</dbReference>
<gene>
    <name evidence="4" type="ORF">LRAMOSA02642</name>
</gene>
<feature type="domain" description="YDG" evidence="3">
    <location>
        <begin position="50"/>
        <end position="220"/>
    </location>
</feature>
<dbReference type="GO" id="GO:0061630">
    <property type="term" value="F:ubiquitin protein ligase activity"/>
    <property type="evidence" value="ECO:0007669"/>
    <property type="project" value="TreeGrafter"/>
</dbReference>
<dbReference type="AlphaFoldDB" id="A0A077WRK3"/>
<evidence type="ECO:0000259" key="3">
    <source>
        <dbReference type="PROSITE" id="PS51015"/>
    </source>
</evidence>
<dbReference type="OrthoDB" id="2270193at2759"/>
<dbReference type="SMART" id="SM00466">
    <property type="entry name" value="SRA"/>
    <property type="match status" value="1"/>
</dbReference>
<name>A0A077WRK3_9FUNG</name>
<reference evidence="4" key="1">
    <citation type="journal article" date="2014" name="Genome Announc.">
        <title>De novo whole-genome sequence and genome annotation of Lichtheimia ramosa.</title>
        <authorList>
            <person name="Linde J."/>
            <person name="Schwartze V."/>
            <person name="Binder U."/>
            <person name="Lass-Florl C."/>
            <person name="Voigt K."/>
            <person name="Horn F."/>
        </authorList>
    </citation>
    <scope>NUCLEOTIDE SEQUENCE</scope>
    <source>
        <strain evidence="4">JMRC FSU:6197</strain>
    </source>
</reference>
<accession>A0A077WRK3</accession>
<dbReference type="PANTHER" id="PTHR14140:SF27">
    <property type="entry name" value="OS04G0289800 PROTEIN"/>
    <property type="match status" value="1"/>
</dbReference>
<proteinExistence type="predicted"/>
<dbReference type="GO" id="GO:0005634">
    <property type="term" value="C:nucleus"/>
    <property type="evidence" value="ECO:0007669"/>
    <property type="project" value="UniProtKB-SubCell"/>
</dbReference>
<dbReference type="SUPFAM" id="SSF88697">
    <property type="entry name" value="PUA domain-like"/>
    <property type="match status" value="1"/>
</dbReference>
<dbReference type="InterPro" id="IPR003105">
    <property type="entry name" value="SRA_YDG"/>
</dbReference>